<evidence type="ECO:0000313" key="2">
    <source>
        <dbReference type="Proteomes" id="UP001151760"/>
    </source>
</evidence>
<protein>
    <submittedName>
        <fullName evidence="1">Uncharacterized protein</fullName>
    </submittedName>
</protein>
<reference evidence="1" key="2">
    <citation type="submission" date="2022-01" db="EMBL/GenBank/DDBJ databases">
        <authorList>
            <person name="Yamashiro T."/>
            <person name="Shiraishi A."/>
            <person name="Satake H."/>
            <person name="Nakayama K."/>
        </authorList>
    </citation>
    <scope>NUCLEOTIDE SEQUENCE</scope>
</reference>
<proteinExistence type="predicted"/>
<dbReference type="EMBL" id="BQNB010013205">
    <property type="protein sequence ID" value="GJT13146.1"/>
    <property type="molecule type" value="Genomic_DNA"/>
</dbReference>
<gene>
    <name evidence="1" type="ORF">Tco_0860188</name>
</gene>
<name>A0ABQ5BE63_9ASTR</name>
<organism evidence="1 2">
    <name type="scientific">Tanacetum coccineum</name>
    <dbReference type="NCBI Taxonomy" id="301880"/>
    <lineage>
        <taxon>Eukaryota</taxon>
        <taxon>Viridiplantae</taxon>
        <taxon>Streptophyta</taxon>
        <taxon>Embryophyta</taxon>
        <taxon>Tracheophyta</taxon>
        <taxon>Spermatophyta</taxon>
        <taxon>Magnoliopsida</taxon>
        <taxon>eudicotyledons</taxon>
        <taxon>Gunneridae</taxon>
        <taxon>Pentapetalae</taxon>
        <taxon>asterids</taxon>
        <taxon>campanulids</taxon>
        <taxon>Asterales</taxon>
        <taxon>Asteraceae</taxon>
        <taxon>Asteroideae</taxon>
        <taxon>Anthemideae</taxon>
        <taxon>Anthemidinae</taxon>
        <taxon>Tanacetum</taxon>
    </lineage>
</organism>
<accession>A0ABQ5BE63</accession>
<sequence length="196" mass="22721">MKTSIAYLGKYTIAHGEITDPDHQGSLILSIKLYFPNSSQVNHNKPRPWDYSFNEWLKAKIGHTNVNKSVKNAVLNEWILDSFDVKSSSLGISNDPYSRGLEEYNRRLITRFYSWQIRFEEEERWESGLNKTYYDPPQVSVETVEVKRYSFENGKSFIYVTKMLDDDLPLGQANGSRFKGMIRKGMDTTGSVQRET</sequence>
<evidence type="ECO:0000313" key="1">
    <source>
        <dbReference type="EMBL" id="GJT13146.1"/>
    </source>
</evidence>
<keyword evidence="2" id="KW-1185">Reference proteome</keyword>
<reference evidence="1" key="1">
    <citation type="journal article" date="2022" name="Int. J. Mol. Sci.">
        <title>Draft Genome of Tanacetum Coccineum: Genomic Comparison of Closely Related Tanacetum-Family Plants.</title>
        <authorList>
            <person name="Yamashiro T."/>
            <person name="Shiraishi A."/>
            <person name="Nakayama K."/>
            <person name="Satake H."/>
        </authorList>
    </citation>
    <scope>NUCLEOTIDE SEQUENCE</scope>
</reference>
<comment type="caution">
    <text evidence="1">The sequence shown here is derived from an EMBL/GenBank/DDBJ whole genome shotgun (WGS) entry which is preliminary data.</text>
</comment>
<dbReference type="Proteomes" id="UP001151760">
    <property type="component" value="Unassembled WGS sequence"/>
</dbReference>